<proteinExistence type="predicted"/>
<evidence type="ECO:0000313" key="2">
    <source>
        <dbReference type="Proteomes" id="UP001596024"/>
    </source>
</evidence>
<sequence>MRSIAAVFAAALVLTGCQSVRDRFDGPQPNPGPCPNALSLYDAHRLVEFSGEERVLRNVGFTGEVLNVRSACTYTDSSASPIDMQMAIRFAFGRGAAAQGSEKTYHYFVAVTRTDRAVIERQVFPITVRFPPGEDRVELTEEIGSITIPRAEASTSGSNFEVIVGFELTAEQVEFNRSGLRFRVPVE</sequence>
<accession>A0ABV9NC98</accession>
<evidence type="ECO:0000313" key="1">
    <source>
        <dbReference type="EMBL" id="MFC4724909.1"/>
    </source>
</evidence>
<dbReference type="EMBL" id="JBHSGQ010000002">
    <property type="protein sequence ID" value="MFC4724909.1"/>
    <property type="molecule type" value="Genomic_DNA"/>
</dbReference>
<dbReference type="Proteomes" id="UP001596024">
    <property type="component" value="Unassembled WGS sequence"/>
</dbReference>
<reference evidence="2" key="1">
    <citation type="journal article" date="2019" name="Int. J. Syst. Evol. Microbiol.">
        <title>The Global Catalogue of Microorganisms (GCM) 10K type strain sequencing project: providing services to taxonomists for standard genome sequencing and annotation.</title>
        <authorList>
            <consortium name="The Broad Institute Genomics Platform"/>
            <consortium name="The Broad Institute Genome Sequencing Center for Infectious Disease"/>
            <person name="Wu L."/>
            <person name="Ma J."/>
        </authorList>
    </citation>
    <scope>NUCLEOTIDE SEQUENCE [LARGE SCALE GENOMIC DNA]</scope>
    <source>
        <strain evidence="2">CCUG 62981</strain>
    </source>
</reference>
<dbReference type="PROSITE" id="PS51257">
    <property type="entry name" value="PROKAR_LIPOPROTEIN"/>
    <property type="match status" value="1"/>
</dbReference>
<organism evidence="1 2">
    <name type="scientific">Glycocaulis abyssi</name>
    <dbReference type="NCBI Taxonomy" id="1433403"/>
    <lineage>
        <taxon>Bacteria</taxon>
        <taxon>Pseudomonadati</taxon>
        <taxon>Pseudomonadota</taxon>
        <taxon>Alphaproteobacteria</taxon>
        <taxon>Maricaulales</taxon>
        <taxon>Maricaulaceae</taxon>
        <taxon>Glycocaulis</taxon>
    </lineage>
</organism>
<keyword evidence="2" id="KW-1185">Reference proteome</keyword>
<protein>
    <recommendedName>
        <fullName evidence="3">Lipoprotein</fullName>
    </recommendedName>
</protein>
<dbReference type="RefSeq" id="WP_371394112.1">
    <property type="nucleotide sequence ID" value="NZ_CP163421.1"/>
</dbReference>
<name>A0ABV9NC98_9PROT</name>
<evidence type="ECO:0008006" key="3">
    <source>
        <dbReference type="Google" id="ProtNLM"/>
    </source>
</evidence>
<comment type="caution">
    <text evidence="1">The sequence shown here is derived from an EMBL/GenBank/DDBJ whole genome shotgun (WGS) entry which is preliminary data.</text>
</comment>
<gene>
    <name evidence="1" type="ORF">ACFPB0_06360</name>
</gene>